<protein>
    <submittedName>
        <fullName evidence="2">Uncharacterized protein</fullName>
    </submittedName>
</protein>
<evidence type="ECO:0000313" key="3">
    <source>
        <dbReference type="Proteomes" id="UP001058974"/>
    </source>
</evidence>
<accession>A0A9D4WTD7</accession>
<reference evidence="2 3" key="1">
    <citation type="journal article" date="2022" name="Nat. Genet.">
        <title>Improved pea reference genome and pan-genome highlight genomic features and evolutionary characteristics.</title>
        <authorList>
            <person name="Yang T."/>
            <person name="Liu R."/>
            <person name="Luo Y."/>
            <person name="Hu S."/>
            <person name="Wang D."/>
            <person name="Wang C."/>
            <person name="Pandey M.K."/>
            <person name="Ge S."/>
            <person name="Xu Q."/>
            <person name="Li N."/>
            <person name="Li G."/>
            <person name="Huang Y."/>
            <person name="Saxena R.K."/>
            <person name="Ji Y."/>
            <person name="Li M."/>
            <person name="Yan X."/>
            <person name="He Y."/>
            <person name="Liu Y."/>
            <person name="Wang X."/>
            <person name="Xiang C."/>
            <person name="Varshney R.K."/>
            <person name="Ding H."/>
            <person name="Gao S."/>
            <person name="Zong X."/>
        </authorList>
    </citation>
    <scope>NUCLEOTIDE SEQUENCE [LARGE SCALE GENOMIC DNA]</scope>
    <source>
        <strain evidence="2 3">cv. Zhongwan 6</strain>
    </source>
</reference>
<name>A0A9D4WTD7_PEA</name>
<evidence type="ECO:0000256" key="1">
    <source>
        <dbReference type="SAM" id="MobiDB-lite"/>
    </source>
</evidence>
<dbReference type="Gramene" id="Psat05G0455700-T1">
    <property type="protein sequence ID" value="KAI5408764.1"/>
    <property type="gene ID" value="KIW84_054557"/>
</dbReference>
<sequence>MAHKLKSDKASKGKEKATSSNPPKSSAFDSRLKKFSPSQVQQKRYVECFLSKHVFGAMYVKLDTFPYPYFKFGEDLRRWKIDGLEPLLSLMLNLYGTILYVPPKGLEFKIHKTLLMQNYEKREFYYGIRRKTEYEIFQKRKKKLGAKLPDRSSWSAGNLFIDDSNKICVVYNYKEKTIRYLDNEVENPLPPVQEPPQEETQNVGHVLDYMEYMNHSLSTQICNLYIHTQVPQVEIPHYQYPFLQPRHASPNNNFHQANPQDDVDQDFMN</sequence>
<dbReference type="EMBL" id="JAMSHJ010000005">
    <property type="protein sequence ID" value="KAI5408764.1"/>
    <property type="molecule type" value="Genomic_DNA"/>
</dbReference>
<proteinExistence type="predicted"/>
<gene>
    <name evidence="2" type="ORF">KIW84_054557</name>
</gene>
<feature type="region of interest" description="Disordered" evidence="1">
    <location>
        <begin position="246"/>
        <end position="269"/>
    </location>
</feature>
<dbReference type="Proteomes" id="UP001058974">
    <property type="component" value="Chromosome 5"/>
</dbReference>
<feature type="compositionally biased region" description="Basic and acidic residues" evidence="1">
    <location>
        <begin position="1"/>
        <end position="17"/>
    </location>
</feature>
<feature type="compositionally biased region" description="Polar residues" evidence="1">
    <location>
        <begin position="18"/>
        <end position="28"/>
    </location>
</feature>
<feature type="compositionally biased region" description="Polar residues" evidence="1">
    <location>
        <begin position="249"/>
        <end position="259"/>
    </location>
</feature>
<dbReference type="AlphaFoldDB" id="A0A9D4WTD7"/>
<comment type="caution">
    <text evidence="2">The sequence shown here is derived from an EMBL/GenBank/DDBJ whole genome shotgun (WGS) entry which is preliminary data.</text>
</comment>
<feature type="region of interest" description="Disordered" evidence="1">
    <location>
        <begin position="1"/>
        <end position="32"/>
    </location>
</feature>
<keyword evidence="3" id="KW-1185">Reference proteome</keyword>
<evidence type="ECO:0000313" key="2">
    <source>
        <dbReference type="EMBL" id="KAI5408764.1"/>
    </source>
</evidence>
<organism evidence="2 3">
    <name type="scientific">Pisum sativum</name>
    <name type="common">Garden pea</name>
    <name type="synonym">Lathyrus oleraceus</name>
    <dbReference type="NCBI Taxonomy" id="3888"/>
    <lineage>
        <taxon>Eukaryota</taxon>
        <taxon>Viridiplantae</taxon>
        <taxon>Streptophyta</taxon>
        <taxon>Embryophyta</taxon>
        <taxon>Tracheophyta</taxon>
        <taxon>Spermatophyta</taxon>
        <taxon>Magnoliopsida</taxon>
        <taxon>eudicotyledons</taxon>
        <taxon>Gunneridae</taxon>
        <taxon>Pentapetalae</taxon>
        <taxon>rosids</taxon>
        <taxon>fabids</taxon>
        <taxon>Fabales</taxon>
        <taxon>Fabaceae</taxon>
        <taxon>Papilionoideae</taxon>
        <taxon>50 kb inversion clade</taxon>
        <taxon>NPAAA clade</taxon>
        <taxon>Hologalegina</taxon>
        <taxon>IRL clade</taxon>
        <taxon>Fabeae</taxon>
        <taxon>Lathyrus</taxon>
    </lineage>
</organism>